<name>A0ABV5UQX9_9MICC</name>
<dbReference type="InterPro" id="IPR046373">
    <property type="entry name" value="Acyl-CoA_Oxase/DH_mid-dom_sf"/>
</dbReference>
<organism evidence="5 6">
    <name type="scientific">Arthrobacter methylotrophus</name>
    <dbReference type="NCBI Taxonomy" id="121291"/>
    <lineage>
        <taxon>Bacteria</taxon>
        <taxon>Bacillati</taxon>
        <taxon>Actinomycetota</taxon>
        <taxon>Actinomycetes</taxon>
        <taxon>Micrococcales</taxon>
        <taxon>Micrococcaceae</taxon>
        <taxon>Arthrobacter</taxon>
    </lineage>
</organism>
<feature type="compositionally biased region" description="Polar residues" evidence="2">
    <location>
        <begin position="1"/>
        <end position="21"/>
    </location>
</feature>
<dbReference type="RefSeq" id="WP_345052735.1">
    <property type="nucleotide sequence ID" value="NZ_BAABED010000001.1"/>
</dbReference>
<evidence type="ECO:0000313" key="5">
    <source>
        <dbReference type="EMBL" id="MFB9713607.1"/>
    </source>
</evidence>
<sequence length="438" mass="48862">MSRAFVQTKQSETEATPSIATPGSAEPGLAGPFSIQVPTEKDPRVRFELERLLSRAREIRPRLRAAQAQTETDGKYGTDIHEFFLEHGFYRMLQPQLFGGLELGVSAFYQVIAEVGRGCPSTAWCLSLSVGHSLTLGSYFDERAQREIFGENGYMICPASGNGRDMSVERVDGGWHVSGFWRYCSGAPYSTHFMATTYIPGERAGDPERRVWMILRRSDYEVLDDWGRVIGMRGSGSNSITATKAFVPDYCVSEEKWTASMSGPTPGSRLHDNPVYAGTFFGFAEGEVASTSVGLGYAAIDEFEKIIMKTRHPWIKDGSIRGDYEEWQRVLGMAISYVDGAQSILVNSSRLFEEYAARSVEGIEPFDESRSLRLNGVYFVVEELVYKAVELMLRNAGSQNTADGAPLQRYFRDILTTRTRTDQFEMFSVNTATAHLKA</sequence>
<feature type="region of interest" description="Disordered" evidence="2">
    <location>
        <begin position="1"/>
        <end position="36"/>
    </location>
</feature>
<proteinExistence type="predicted"/>
<evidence type="ECO:0000259" key="3">
    <source>
        <dbReference type="Pfam" id="PF02771"/>
    </source>
</evidence>
<dbReference type="InterPro" id="IPR013107">
    <property type="entry name" value="Acyl-CoA_DH_C"/>
</dbReference>
<comment type="caution">
    <text evidence="5">The sequence shown here is derived from an EMBL/GenBank/DDBJ whole genome shotgun (WGS) entry which is preliminary data.</text>
</comment>
<dbReference type="Gene3D" id="1.10.540.10">
    <property type="entry name" value="Acyl-CoA dehydrogenase/oxidase, N-terminal domain"/>
    <property type="match status" value="1"/>
</dbReference>
<keyword evidence="1" id="KW-0560">Oxidoreductase</keyword>
<dbReference type="EMBL" id="JBHMBH010000012">
    <property type="protein sequence ID" value="MFB9713607.1"/>
    <property type="molecule type" value="Genomic_DNA"/>
</dbReference>
<dbReference type="InterPro" id="IPR009100">
    <property type="entry name" value="AcylCoA_DH/oxidase_NM_dom_sf"/>
</dbReference>
<dbReference type="Pfam" id="PF02771">
    <property type="entry name" value="Acyl-CoA_dh_N"/>
    <property type="match status" value="1"/>
</dbReference>
<feature type="domain" description="Acyl-CoA dehydrogenase/oxidase N-terminal" evidence="3">
    <location>
        <begin position="63"/>
        <end position="129"/>
    </location>
</feature>
<dbReference type="Proteomes" id="UP001589536">
    <property type="component" value="Unassembled WGS sequence"/>
</dbReference>
<dbReference type="Gene3D" id="1.20.140.10">
    <property type="entry name" value="Butyryl-CoA Dehydrogenase, subunit A, domain 3"/>
    <property type="match status" value="1"/>
</dbReference>
<evidence type="ECO:0000256" key="2">
    <source>
        <dbReference type="SAM" id="MobiDB-lite"/>
    </source>
</evidence>
<dbReference type="InterPro" id="IPR037069">
    <property type="entry name" value="AcylCoA_DH/ox_N_sf"/>
</dbReference>
<dbReference type="Pfam" id="PF08028">
    <property type="entry name" value="Acyl-CoA_dh_2"/>
    <property type="match status" value="1"/>
</dbReference>
<dbReference type="InterPro" id="IPR013786">
    <property type="entry name" value="AcylCoA_DH/ox_N"/>
</dbReference>
<evidence type="ECO:0000313" key="6">
    <source>
        <dbReference type="Proteomes" id="UP001589536"/>
    </source>
</evidence>
<accession>A0ABV5UQX9</accession>
<evidence type="ECO:0000259" key="4">
    <source>
        <dbReference type="Pfam" id="PF08028"/>
    </source>
</evidence>
<keyword evidence="6" id="KW-1185">Reference proteome</keyword>
<dbReference type="Gene3D" id="2.40.110.10">
    <property type="entry name" value="Butyryl-CoA Dehydrogenase, subunit A, domain 2"/>
    <property type="match status" value="1"/>
</dbReference>
<dbReference type="PIRSF" id="PIRSF016578">
    <property type="entry name" value="HsaA"/>
    <property type="match status" value="1"/>
</dbReference>
<protein>
    <submittedName>
        <fullName evidence="5">Acyl-CoA dehydrogenase family protein</fullName>
    </submittedName>
</protein>
<dbReference type="SUPFAM" id="SSF56645">
    <property type="entry name" value="Acyl-CoA dehydrogenase NM domain-like"/>
    <property type="match status" value="1"/>
</dbReference>
<feature type="domain" description="Acyl-CoA dehydrogenase C-terminal" evidence="4">
    <location>
        <begin position="289"/>
        <end position="418"/>
    </location>
</feature>
<gene>
    <name evidence="5" type="ORF">ACFFPI_05500</name>
</gene>
<evidence type="ECO:0000256" key="1">
    <source>
        <dbReference type="ARBA" id="ARBA00023002"/>
    </source>
</evidence>
<reference evidence="5 6" key="1">
    <citation type="submission" date="2024-09" db="EMBL/GenBank/DDBJ databases">
        <authorList>
            <person name="Sun Q."/>
            <person name="Mori K."/>
        </authorList>
    </citation>
    <scope>NUCLEOTIDE SEQUENCE [LARGE SCALE GENOMIC DNA]</scope>
    <source>
        <strain evidence="5 6">JCM 13519</strain>
    </source>
</reference>